<dbReference type="AlphaFoldDB" id="A0A2T0WJS4"/>
<feature type="signal peptide" evidence="4">
    <location>
        <begin position="1"/>
        <end position="22"/>
    </location>
</feature>
<keyword evidence="3 4" id="KW-0732">Signal</keyword>
<evidence type="ECO:0000256" key="2">
    <source>
        <dbReference type="ARBA" id="ARBA00014031"/>
    </source>
</evidence>
<gene>
    <name evidence="5" type="ORF">CLW00_10726</name>
</gene>
<proteinExistence type="predicted"/>
<reference evidence="5 6" key="1">
    <citation type="submission" date="2018-03" db="EMBL/GenBank/DDBJ databases">
        <title>Genomic Encyclopedia of Archaeal and Bacterial Type Strains, Phase II (KMG-II): from individual species to whole genera.</title>
        <authorList>
            <person name="Goeker M."/>
        </authorList>
    </citation>
    <scope>NUCLEOTIDE SEQUENCE [LARGE SCALE GENOMIC DNA]</scope>
    <source>
        <strain evidence="5 6">DSM 27929</strain>
    </source>
</reference>
<feature type="chain" id="PRO_5015655206" description="Curli production assembly/transport component CsgF" evidence="4">
    <location>
        <begin position="23"/>
        <end position="141"/>
    </location>
</feature>
<evidence type="ECO:0000256" key="4">
    <source>
        <dbReference type="SAM" id="SignalP"/>
    </source>
</evidence>
<dbReference type="InterPro" id="IPR018893">
    <property type="entry name" value="T8SS_CsgF"/>
</dbReference>
<comment type="caution">
    <text evidence="5">The sequence shown here is derived from an EMBL/GenBank/DDBJ whole genome shotgun (WGS) entry which is preliminary data.</text>
</comment>
<evidence type="ECO:0000256" key="1">
    <source>
        <dbReference type="ARBA" id="ARBA00003989"/>
    </source>
</evidence>
<keyword evidence="6" id="KW-1185">Reference proteome</keyword>
<sequence length="141" mass="15806">MKKFFTILALTFFFTGLHHAFAQQLVYTPVNPNFGGNTFNYQWMLSSAQVQDTNRDPNQVDRSLGFGRDPLQEFSESLNRQILSRLARELVSSQFGDGTIEQGNYLLGDYQIEIGDGGAGVNITIRDTRTGATTVIEVPFF</sequence>
<dbReference type="EMBL" id="PVTR01000007">
    <property type="protein sequence ID" value="PRY86958.1"/>
    <property type="molecule type" value="Genomic_DNA"/>
</dbReference>
<accession>A0A2T0WJS4</accession>
<name>A0A2T0WJS4_9BACT</name>
<dbReference type="OrthoDB" id="1443407at2"/>
<protein>
    <recommendedName>
        <fullName evidence="2">Curli production assembly/transport component CsgF</fullName>
    </recommendedName>
</protein>
<evidence type="ECO:0000313" key="5">
    <source>
        <dbReference type="EMBL" id="PRY86958.1"/>
    </source>
</evidence>
<evidence type="ECO:0000256" key="3">
    <source>
        <dbReference type="ARBA" id="ARBA00022729"/>
    </source>
</evidence>
<dbReference type="Proteomes" id="UP000238157">
    <property type="component" value="Unassembled WGS sequence"/>
</dbReference>
<dbReference type="RefSeq" id="WP_106133990.1">
    <property type="nucleotide sequence ID" value="NZ_PVTR01000007.1"/>
</dbReference>
<evidence type="ECO:0000313" key="6">
    <source>
        <dbReference type="Proteomes" id="UP000238157"/>
    </source>
</evidence>
<organism evidence="5 6">
    <name type="scientific">Mongoliibacter ruber</name>
    <dbReference type="NCBI Taxonomy" id="1750599"/>
    <lineage>
        <taxon>Bacteria</taxon>
        <taxon>Pseudomonadati</taxon>
        <taxon>Bacteroidota</taxon>
        <taxon>Cytophagia</taxon>
        <taxon>Cytophagales</taxon>
        <taxon>Cyclobacteriaceae</taxon>
        <taxon>Mongoliibacter</taxon>
    </lineage>
</organism>
<comment type="function">
    <text evidence="1">May be involved in the biogenesis of curli organelles.</text>
</comment>
<dbReference type="Pfam" id="PF10614">
    <property type="entry name" value="CsgF"/>
    <property type="match status" value="1"/>
</dbReference>